<dbReference type="PROSITE" id="PS50194">
    <property type="entry name" value="FILAMIN_REPEAT"/>
    <property type="match status" value="1"/>
</dbReference>
<dbReference type="GO" id="GO:0051015">
    <property type="term" value="F:actin filament binding"/>
    <property type="evidence" value="ECO:0007669"/>
    <property type="project" value="InterPro"/>
</dbReference>
<dbReference type="SMART" id="SM00033">
    <property type="entry name" value="CH"/>
    <property type="match status" value="2"/>
</dbReference>
<comment type="caution">
    <text evidence="6">The sequence shown here is derived from an EMBL/GenBank/DDBJ whole genome shotgun (WGS) entry which is preliminary data.</text>
</comment>
<evidence type="ECO:0000256" key="1">
    <source>
        <dbReference type="ARBA" id="ARBA00009238"/>
    </source>
</evidence>
<dbReference type="InterPro" id="IPR017868">
    <property type="entry name" value="Filamin/ABP280_repeat-like"/>
</dbReference>
<dbReference type="SMART" id="SM00557">
    <property type="entry name" value="IG_FLMN"/>
    <property type="match status" value="1"/>
</dbReference>
<dbReference type="AlphaFoldDB" id="A0A7J7J037"/>
<dbReference type="EMBL" id="VXIV02003223">
    <property type="protein sequence ID" value="KAF6019539.1"/>
    <property type="molecule type" value="Genomic_DNA"/>
</dbReference>
<dbReference type="Pfam" id="PF00307">
    <property type="entry name" value="CH"/>
    <property type="match status" value="2"/>
</dbReference>
<dbReference type="CDD" id="cd21315">
    <property type="entry name" value="CH_dFLNA-like_rpt2"/>
    <property type="match status" value="1"/>
</dbReference>
<dbReference type="PROSITE" id="PS50021">
    <property type="entry name" value="CH"/>
    <property type="match status" value="2"/>
</dbReference>
<sequence>MLTDGYDDNGDYYSAECEGDEMPATERELAEDAQWKVIQKNTFTRWTNEHLKQANKSIASLEYDLSDGLRLCALIEVLSGKKFKRINKRPNFRSQKLENVTTALKLLEEDEGIKIVNIDSTDIVDSKLKLILGLIWTLILHYSISMPMWEGEEDMPVSDAKDGPTPKQRLLIWVQNKLPELPVRNFTTDWNDGRAIGALVDSVGPGLCPDWEDWNPDSGKKNATEAMDLAEEWLEVPQLIKPEEMVNPKVDELSMMTYLSQFPNAKLKPGAPLRPRTNPARVRAYGPGLEPEGVCSLAPAYFTVETFSAGRGEITAQVVNADGQAEECEVVFNNDRNLTYSCSYTPSMEGEYTVTIKFAGKEIPKSPYKVKVEGAAGDAEKVTAEGPGLEATGVQCGKKTYFEVFTEGNCFPLYHYNQHS</sequence>
<dbReference type="InterPro" id="IPR001715">
    <property type="entry name" value="CH_dom"/>
</dbReference>
<evidence type="ECO:0000259" key="5">
    <source>
        <dbReference type="PROSITE" id="PS50021"/>
    </source>
</evidence>
<dbReference type="PROSITE" id="PS00019">
    <property type="entry name" value="ACTININ_1"/>
    <property type="match status" value="1"/>
</dbReference>
<keyword evidence="2" id="KW-0677">Repeat</keyword>
<name>A0A7J7J037_BUGNE</name>
<dbReference type="PANTHER" id="PTHR38537">
    <property type="entry name" value="JITTERBUG, ISOFORM N"/>
    <property type="match status" value="1"/>
</dbReference>
<dbReference type="InterPro" id="IPR001589">
    <property type="entry name" value="Actinin_actin-bd_CS"/>
</dbReference>
<feature type="domain" description="Calponin-homology (CH)" evidence="5">
    <location>
        <begin position="164"/>
        <end position="267"/>
    </location>
</feature>
<evidence type="ECO:0000313" key="7">
    <source>
        <dbReference type="Proteomes" id="UP000593567"/>
    </source>
</evidence>
<feature type="repeat" description="Filamin" evidence="4">
    <location>
        <begin position="274"/>
        <end position="372"/>
    </location>
</feature>
<protein>
    <submittedName>
        <fullName evidence="6">FLNB</fullName>
    </submittedName>
</protein>
<dbReference type="FunFam" id="1.10.418.10:FF:000008">
    <property type="entry name" value="Filamin-B isoform C"/>
    <property type="match status" value="1"/>
</dbReference>
<dbReference type="FunFam" id="2.60.40.10:FF:000001">
    <property type="entry name" value="Filamin-C isoform b"/>
    <property type="match status" value="1"/>
</dbReference>
<dbReference type="FunFam" id="1.10.418.10:FF:000006">
    <property type="entry name" value="Filamin-B isoform A"/>
    <property type="match status" value="1"/>
</dbReference>
<dbReference type="Gene3D" id="2.60.40.10">
    <property type="entry name" value="Immunoglobulins"/>
    <property type="match status" value="1"/>
</dbReference>
<dbReference type="SUPFAM" id="SSF47576">
    <property type="entry name" value="Calponin-homology domain, CH-domain"/>
    <property type="match status" value="1"/>
</dbReference>
<dbReference type="Proteomes" id="UP000593567">
    <property type="component" value="Unassembled WGS sequence"/>
</dbReference>
<dbReference type="InterPro" id="IPR001298">
    <property type="entry name" value="Filamin/ABP280_rpt"/>
</dbReference>
<dbReference type="PROSITE" id="PS00020">
    <property type="entry name" value="ACTININ_2"/>
    <property type="match status" value="1"/>
</dbReference>
<dbReference type="Pfam" id="PF00630">
    <property type="entry name" value="Filamin"/>
    <property type="match status" value="1"/>
</dbReference>
<dbReference type="Gene3D" id="1.10.418.10">
    <property type="entry name" value="Calponin-like domain"/>
    <property type="match status" value="2"/>
</dbReference>
<dbReference type="InterPro" id="IPR044801">
    <property type="entry name" value="Filamin"/>
</dbReference>
<dbReference type="InterPro" id="IPR013783">
    <property type="entry name" value="Ig-like_fold"/>
</dbReference>
<gene>
    <name evidence="6" type="ORF">EB796_022190</name>
</gene>
<reference evidence="6" key="1">
    <citation type="submission" date="2020-06" db="EMBL/GenBank/DDBJ databases">
        <title>Draft genome of Bugula neritina, a colonial animal packing powerful symbionts and potential medicines.</title>
        <authorList>
            <person name="Rayko M."/>
        </authorList>
    </citation>
    <scope>NUCLEOTIDE SEQUENCE [LARGE SCALE GENOMIC DNA]</scope>
    <source>
        <strain evidence="6">Kwan_BN1</strain>
    </source>
</reference>
<feature type="domain" description="Calponin-homology (CH)" evidence="5">
    <location>
        <begin position="37"/>
        <end position="143"/>
    </location>
</feature>
<keyword evidence="3" id="KW-0009">Actin-binding</keyword>
<evidence type="ECO:0000256" key="4">
    <source>
        <dbReference type="PROSITE-ProRule" id="PRU00087"/>
    </source>
</evidence>
<dbReference type="SUPFAM" id="SSF81296">
    <property type="entry name" value="E set domains"/>
    <property type="match status" value="2"/>
</dbReference>
<organism evidence="6 7">
    <name type="scientific">Bugula neritina</name>
    <name type="common">Brown bryozoan</name>
    <name type="synonym">Sertularia neritina</name>
    <dbReference type="NCBI Taxonomy" id="10212"/>
    <lineage>
        <taxon>Eukaryota</taxon>
        <taxon>Metazoa</taxon>
        <taxon>Spiralia</taxon>
        <taxon>Lophotrochozoa</taxon>
        <taxon>Bryozoa</taxon>
        <taxon>Gymnolaemata</taxon>
        <taxon>Cheilostomatida</taxon>
        <taxon>Flustrina</taxon>
        <taxon>Buguloidea</taxon>
        <taxon>Bugulidae</taxon>
        <taxon>Bugula</taxon>
    </lineage>
</organism>
<dbReference type="GO" id="GO:0030036">
    <property type="term" value="P:actin cytoskeleton organization"/>
    <property type="evidence" value="ECO:0007669"/>
    <property type="project" value="InterPro"/>
</dbReference>
<dbReference type="PANTHER" id="PTHR38537:SF8">
    <property type="entry name" value="FILAMIN-A"/>
    <property type="match status" value="1"/>
</dbReference>
<accession>A0A7J7J037</accession>
<evidence type="ECO:0000256" key="3">
    <source>
        <dbReference type="ARBA" id="ARBA00023203"/>
    </source>
</evidence>
<dbReference type="InterPro" id="IPR036872">
    <property type="entry name" value="CH_dom_sf"/>
</dbReference>
<comment type="similarity">
    <text evidence="1">Belongs to the filamin family.</text>
</comment>
<dbReference type="OrthoDB" id="18740at2759"/>
<keyword evidence="7" id="KW-1185">Reference proteome</keyword>
<evidence type="ECO:0000256" key="2">
    <source>
        <dbReference type="ARBA" id="ARBA00022737"/>
    </source>
</evidence>
<dbReference type="InterPro" id="IPR014756">
    <property type="entry name" value="Ig_E-set"/>
</dbReference>
<evidence type="ECO:0000313" key="6">
    <source>
        <dbReference type="EMBL" id="KAF6019539.1"/>
    </source>
</evidence>
<dbReference type="CDD" id="cd21311">
    <property type="entry name" value="CH_dFLNA-like_rpt1"/>
    <property type="match status" value="1"/>
</dbReference>
<proteinExistence type="inferred from homology"/>